<keyword evidence="3" id="KW-1185">Reference proteome</keyword>
<reference evidence="3" key="1">
    <citation type="journal article" date="2019" name="Int. J. Syst. Evol. Microbiol.">
        <title>The Global Catalogue of Microorganisms (GCM) 10K type strain sequencing project: providing services to taxonomists for standard genome sequencing and annotation.</title>
        <authorList>
            <consortium name="The Broad Institute Genomics Platform"/>
            <consortium name="The Broad Institute Genome Sequencing Center for Infectious Disease"/>
            <person name="Wu L."/>
            <person name="Ma J."/>
        </authorList>
    </citation>
    <scope>NUCLEOTIDE SEQUENCE [LARGE SCALE GENOMIC DNA]</scope>
    <source>
        <strain evidence="3">CGMCC 4.1467</strain>
    </source>
</reference>
<protein>
    <submittedName>
        <fullName evidence="2">Uncharacterized protein</fullName>
    </submittedName>
</protein>
<gene>
    <name evidence="2" type="ORF">ACFQY0_20000</name>
</gene>
<evidence type="ECO:0000313" key="3">
    <source>
        <dbReference type="Proteomes" id="UP001596472"/>
    </source>
</evidence>
<keyword evidence="1" id="KW-1133">Transmembrane helix</keyword>
<keyword evidence="1" id="KW-0812">Transmembrane</keyword>
<name>A0ABW2LFC7_9BACT</name>
<dbReference type="EMBL" id="JBHTBS010000018">
    <property type="protein sequence ID" value="MFC7339486.1"/>
    <property type="molecule type" value="Genomic_DNA"/>
</dbReference>
<organism evidence="2 3">
    <name type="scientific">Haloferula chungangensis</name>
    <dbReference type="NCBI Taxonomy" id="1048331"/>
    <lineage>
        <taxon>Bacteria</taxon>
        <taxon>Pseudomonadati</taxon>
        <taxon>Verrucomicrobiota</taxon>
        <taxon>Verrucomicrobiia</taxon>
        <taxon>Verrucomicrobiales</taxon>
        <taxon>Verrucomicrobiaceae</taxon>
        <taxon>Haloferula</taxon>
    </lineage>
</organism>
<dbReference type="Proteomes" id="UP001596472">
    <property type="component" value="Unassembled WGS sequence"/>
</dbReference>
<feature type="transmembrane region" description="Helical" evidence="1">
    <location>
        <begin position="83"/>
        <end position="104"/>
    </location>
</feature>
<dbReference type="RefSeq" id="WP_379716397.1">
    <property type="nucleotide sequence ID" value="NZ_JBHTBS010000018.1"/>
</dbReference>
<sequence>MDLKWPAGEDSDLGDGTTLSFRLEEKTAASEWQSRYEGPDRSSVRTGMAEGLHEFRVLDLSKNLYSETLSVEVRYMDAGRVRLLLISGGIVVLATIIAILHGHLNHGKERDA</sequence>
<keyword evidence="1" id="KW-0472">Membrane</keyword>
<accession>A0ABW2LFC7</accession>
<evidence type="ECO:0000313" key="2">
    <source>
        <dbReference type="EMBL" id="MFC7339486.1"/>
    </source>
</evidence>
<comment type="caution">
    <text evidence="2">The sequence shown here is derived from an EMBL/GenBank/DDBJ whole genome shotgun (WGS) entry which is preliminary data.</text>
</comment>
<proteinExistence type="predicted"/>
<evidence type="ECO:0000256" key="1">
    <source>
        <dbReference type="SAM" id="Phobius"/>
    </source>
</evidence>